<evidence type="ECO:0000313" key="2">
    <source>
        <dbReference type="Proteomes" id="UP000004477"/>
    </source>
</evidence>
<proteinExistence type="predicted"/>
<dbReference type="EMBL" id="ACBX02000015">
    <property type="protein sequence ID" value="EFB35401.1"/>
    <property type="molecule type" value="Genomic_DNA"/>
</dbReference>
<dbReference type="PaxDb" id="537011-PREVCOP_05067"/>
<dbReference type="Proteomes" id="UP000004477">
    <property type="component" value="Unassembled WGS sequence"/>
</dbReference>
<dbReference type="HOGENOM" id="CLU_2975470_0_0_10"/>
<sequence length="58" mass="6422">MKGKDRSKFLAARPERAELLAQGSALGNLMAQTRRPVRAKALKYLAIYKAFALTGRLC</sequence>
<comment type="caution">
    <text evidence="1">The sequence shown here is derived from an EMBL/GenBank/DDBJ whole genome shotgun (WGS) entry which is preliminary data.</text>
</comment>
<evidence type="ECO:0000313" key="1">
    <source>
        <dbReference type="EMBL" id="EFB35401.1"/>
    </source>
</evidence>
<accession>D1PCY2</accession>
<name>D1PCY2_9BACT</name>
<reference evidence="1" key="1">
    <citation type="submission" date="2009-11" db="EMBL/GenBank/DDBJ databases">
        <authorList>
            <person name="Weinstock G."/>
            <person name="Sodergren E."/>
            <person name="Clifton S."/>
            <person name="Fulton L."/>
            <person name="Fulton B."/>
            <person name="Courtney L."/>
            <person name="Fronick C."/>
            <person name="Harrison M."/>
            <person name="Strong C."/>
            <person name="Farmer C."/>
            <person name="Delahaunty K."/>
            <person name="Markovic C."/>
            <person name="Hall O."/>
            <person name="Minx P."/>
            <person name="Tomlinson C."/>
            <person name="Mitreva M."/>
            <person name="Nelson J."/>
            <person name="Hou S."/>
            <person name="Wollam A."/>
            <person name="Pepin K.H."/>
            <person name="Johnson M."/>
            <person name="Bhonagiri V."/>
            <person name="Nash W.E."/>
            <person name="Warren W."/>
            <person name="Chinwalla A."/>
            <person name="Mardis E.R."/>
            <person name="Wilson R.K."/>
        </authorList>
    </citation>
    <scope>NUCLEOTIDE SEQUENCE [LARGE SCALE GENOMIC DNA]</scope>
    <source>
        <strain evidence="1">DSM 18205</strain>
    </source>
</reference>
<organism evidence="1 2">
    <name type="scientific">Segatella copri DSM 18205</name>
    <dbReference type="NCBI Taxonomy" id="537011"/>
    <lineage>
        <taxon>Bacteria</taxon>
        <taxon>Pseudomonadati</taxon>
        <taxon>Bacteroidota</taxon>
        <taxon>Bacteroidia</taxon>
        <taxon>Bacteroidales</taxon>
        <taxon>Prevotellaceae</taxon>
        <taxon>Segatella</taxon>
    </lineage>
</organism>
<gene>
    <name evidence="1" type="ORF">PREVCOP_05067</name>
</gene>
<dbReference type="STRING" id="537011.PREVCOP_05067"/>
<keyword evidence="2" id="KW-1185">Reference proteome</keyword>
<protein>
    <submittedName>
        <fullName evidence="1">Uncharacterized protein</fullName>
    </submittedName>
</protein>
<dbReference type="AlphaFoldDB" id="D1PCY2"/>